<dbReference type="SUPFAM" id="SSF50891">
    <property type="entry name" value="Cyclophilin-like"/>
    <property type="match status" value="1"/>
</dbReference>
<evidence type="ECO:0000313" key="5">
    <source>
        <dbReference type="EMBL" id="ENN86483.1"/>
    </source>
</evidence>
<name>N6U8C8_9HYPH</name>
<organism evidence="5 6">
    <name type="scientific">Rhizobium freirei PRF 81</name>
    <dbReference type="NCBI Taxonomy" id="363754"/>
    <lineage>
        <taxon>Bacteria</taxon>
        <taxon>Pseudomonadati</taxon>
        <taxon>Pseudomonadota</taxon>
        <taxon>Alphaproteobacteria</taxon>
        <taxon>Hyphomicrobiales</taxon>
        <taxon>Rhizobiaceae</taxon>
        <taxon>Rhizobium/Agrobacterium group</taxon>
        <taxon>Rhizobium</taxon>
    </lineage>
</organism>
<dbReference type="GO" id="GO:0016787">
    <property type="term" value="F:hydrolase activity"/>
    <property type="evidence" value="ECO:0007669"/>
    <property type="project" value="UniProtKB-KW"/>
</dbReference>
<evidence type="ECO:0000259" key="4">
    <source>
        <dbReference type="SMART" id="SM00797"/>
    </source>
</evidence>
<accession>N6U8C8</accession>
<sequence>MEFPWPCGTADVRSDFCDARPDGTWRYRALPAGKDRAMIEIVETGPFNTVQDLGRPGYRDIGVSASGAMDPLAVKIGNILVGNDDEAAAIEVQTFPFKLRFETSGVFAVTGADGYPMLDGRKVLSWCTHVAEPGQILELRQPPSLARAYIVFRGGIDVPVLMGSRSTSLRGGFGGNAGRPLINGDRIEFGMPSDVLPLPSNGIGVIEPAVALRDAFPSPVDGVLPIRAITAGEHELFAADGEPFWSQTWRISSSSDRTGYRLSGEPIKPTATIEMRSHGVVPGVIQVPPSGEPIIQMSDANTAGGYPKIAGVIECDLWRLGQARIGTRLRFVRSTHAEARSVEQAVTRYVEDVRRTSQMVKRALKAMA</sequence>
<gene>
    <name evidence="5" type="ORF">RHSP_09426</name>
</gene>
<evidence type="ECO:0000256" key="3">
    <source>
        <dbReference type="ARBA" id="ARBA00022840"/>
    </source>
</evidence>
<dbReference type="Gene3D" id="2.40.100.10">
    <property type="entry name" value="Cyclophilin-like"/>
    <property type="match status" value="1"/>
</dbReference>
<dbReference type="EMBL" id="AQHN01000067">
    <property type="protein sequence ID" value="ENN86483.1"/>
    <property type="molecule type" value="Genomic_DNA"/>
</dbReference>
<dbReference type="Pfam" id="PF02626">
    <property type="entry name" value="CT_A_B"/>
    <property type="match status" value="1"/>
</dbReference>
<comment type="caution">
    <text evidence="5">The sequence shown here is derived from an EMBL/GenBank/DDBJ whole genome shotgun (WGS) entry which is preliminary data.</text>
</comment>
<evidence type="ECO:0000256" key="1">
    <source>
        <dbReference type="ARBA" id="ARBA00022741"/>
    </source>
</evidence>
<dbReference type="PANTHER" id="PTHR43309">
    <property type="entry name" value="5-OXOPROLINASE SUBUNIT C"/>
    <property type="match status" value="1"/>
</dbReference>
<keyword evidence="3" id="KW-0067">ATP-binding</keyword>
<dbReference type="GO" id="GO:0005524">
    <property type="term" value="F:ATP binding"/>
    <property type="evidence" value="ECO:0007669"/>
    <property type="project" value="UniProtKB-KW"/>
</dbReference>
<dbReference type="AlphaFoldDB" id="N6U8C8"/>
<dbReference type="PANTHER" id="PTHR43309:SF3">
    <property type="entry name" value="5-OXOPROLINASE SUBUNIT C"/>
    <property type="match status" value="1"/>
</dbReference>
<dbReference type="NCBIfam" id="TIGR00724">
    <property type="entry name" value="urea_amlyse_rel"/>
    <property type="match status" value="1"/>
</dbReference>
<keyword evidence="2 5" id="KW-0378">Hydrolase</keyword>
<dbReference type="Proteomes" id="UP000012429">
    <property type="component" value="Unassembled WGS sequence"/>
</dbReference>
<dbReference type="SMART" id="SM00797">
    <property type="entry name" value="AHS2"/>
    <property type="match status" value="1"/>
</dbReference>
<keyword evidence="1" id="KW-0547">Nucleotide-binding</keyword>
<dbReference type="PATRIC" id="fig|363754.4.peg.3744"/>
<protein>
    <submittedName>
        <fullName evidence="5">Putative allophanate hydrolase subunit 2</fullName>
    </submittedName>
</protein>
<proteinExistence type="predicted"/>
<evidence type="ECO:0000256" key="2">
    <source>
        <dbReference type="ARBA" id="ARBA00022801"/>
    </source>
</evidence>
<reference evidence="5 6" key="1">
    <citation type="journal article" date="2012" name="BMC Genomics">
        <title>Genomic basis of broad host range and environmental adaptability of Rhizobium tropici CIAT 899 and Rhizobium sp. PRF 81 which are used in inoculants for common bean (Phaseolus vulgaris L.).</title>
        <authorList>
            <person name="Ormeno-Orrillo E."/>
            <person name="Menna P."/>
            <person name="Almeida L.G."/>
            <person name="Ollero F.J."/>
            <person name="Nicolas M.F."/>
            <person name="Pains Rodrigues E."/>
            <person name="Shigueyoshi Nakatani A."/>
            <person name="Silva Batista J.S."/>
            <person name="Oliveira Chueire L.M."/>
            <person name="Souza R.C."/>
            <person name="Ribeiro Vasconcelos A.T."/>
            <person name="Megias M."/>
            <person name="Hungria M."/>
            <person name="Martinez-Romero E."/>
        </authorList>
    </citation>
    <scope>NUCLEOTIDE SEQUENCE [LARGE SCALE GENOMIC DNA]</scope>
    <source>
        <strain evidence="5 6">PRF 81</strain>
    </source>
</reference>
<dbReference type="InterPro" id="IPR029000">
    <property type="entry name" value="Cyclophilin-like_dom_sf"/>
</dbReference>
<dbReference type="STRING" id="363754.RHSP_09426"/>
<dbReference type="InterPro" id="IPR052708">
    <property type="entry name" value="PxpC"/>
</dbReference>
<dbReference type="InterPro" id="IPR003778">
    <property type="entry name" value="CT_A_B"/>
</dbReference>
<feature type="domain" description="Carboxyltransferase" evidence="4">
    <location>
        <begin position="60"/>
        <end position="349"/>
    </location>
</feature>
<evidence type="ECO:0000313" key="6">
    <source>
        <dbReference type="Proteomes" id="UP000012429"/>
    </source>
</evidence>
<keyword evidence="6" id="KW-1185">Reference proteome</keyword>